<keyword evidence="2" id="KW-0378">Hydrolase</keyword>
<evidence type="ECO:0000256" key="2">
    <source>
        <dbReference type="ARBA" id="ARBA00022801"/>
    </source>
</evidence>
<proteinExistence type="predicted"/>
<accession>A0A9I9EGP4</accession>
<dbReference type="Gramene" id="MELO3C033538.2.1">
    <property type="protein sequence ID" value="MELO3C033538.2.1"/>
    <property type="gene ID" value="MELO3C033538.2"/>
</dbReference>
<organism evidence="3">
    <name type="scientific">Cucumis melo</name>
    <name type="common">Muskmelon</name>
    <dbReference type="NCBI Taxonomy" id="3656"/>
    <lineage>
        <taxon>Eukaryota</taxon>
        <taxon>Viridiplantae</taxon>
        <taxon>Streptophyta</taxon>
        <taxon>Embryophyta</taxon>
        <taxon>Tracheophyta</taxon>
        <taxon>Spermatophyta</taxon>
        <taxon>Magnoliopsida</taxon>
        <taxon>eudicotyledons</taxon>
        <taxon>Gunneridae</taxon>
        <taxon>Pentapetalae</taxon>
        <taxon>rosids</taxon>
        <taxon>fabids</taxon>
        <taxon>Cucurbitales</taxon>
        <taxon>Cucurbitaceae</taxon>
        <taxon>Benincaseae</taxon>
        <taxon>Cucumis</taxon>
    </lineage>
</organism>
<dbReference type="GO" id="GO:0051723">
    <property type="term" value="F:protein methylesterase activity"/>
    <property type="evidence" value="ECO:0007669"/>
    <property type="project" value="InterPro"/>
</dbReference>
<reference evidence="3" key="1">
    <citation type="submission" date="2023-03" db="UniProtKB">
        <authorList>
            <consortium name="EnsemblPlants"/>
        </authorList>
    </citation>
    <scope>IDENTIFICATION</scope>
</reference>
<dbReference type="InterPro" id="IPR016812">
    <property type="entry name" value="PPase_methylesterase_euk"/>
</dbReference>
<sequence length="151" mass="16958">MVNELVRLNKSRCTASLSPAISGEFLIDDIDAESDLRGFAKDHDGTLFPRAKEKQLPVLGFRGRGESSSENDIDLSIETMCNDVLAIEWSVKGGSLRNVDSARVSIPSTLTYDHSKKWDSRWRFLYVGMENGNEVICCGYGYRKKEVALYK</sequence>
<dbReference type="AlphaFoldDB" id="A0A9I9EGP4"/>
<evidence type="ECO:0000313" key="3">
    <source>
        <dbReference type="EnsemblPlants" id="MELO3C033538.2.1"/>
    </source>
</evidence>
<dbReference type="PANTHER" id="PTHR14189">
    <property type="entry name" value="PROTEIN PHOSPHATASE METHYLESTERASE-1 RELATED"/>
    <property type="match status" value="1"/>
</dbReference>
<dbReference type="EnsemblPlants" id="MELO3C033538.2.1">
    <property type="protein sequence ID" value="MELO3C033538.2.1"/>
    <property type="gene ID" value="MELO3C033538.2"/>
</dbReference>
<protein>
    <submittedName>
        <fullName evidence="3">Uncharacterized protein</fullName>
    </submittedName>
</protein>
<dbReference type="PANTHER" id="PTHR14189:SF0">
    <property type="entry name" value="PROTEIN PHOSPHATASE METHYLESTERASE 1"/>
    <property type="match status" value="1"/>
</dbReference>
<keyword evidence="1" id="KW-0719">Serine esterase</keyword>
<evidence type="ECO:0000256" key="1">
    <source>
        <dbReference type="ARBA" id="ARBA00022487"/>
    </source>
</evidence>
<name>A0A9I9EGP4_CUCME</name>